<proteinExistence type="predicted"/>
<keyword evidence="4" id="KW-0862">Zinc</keyword>
<dbReference type="Gene3D" id="3.40.630.10">
    <property type="entry name" value="Zn peptidases"/>
    <property type="match status" value="1"/>
</dbReference>
<evidence type="ECO:0000313" key="6">
    <source>
        <dbReference type="EMBL" id="MBW6396633.1"/>
    </source>
</evidence>
<keyword evidence="2" id="KW-0479">Metal-binding</keyword>
<keyword evidence="7" id="KW-1185">Reference proteome</keyword>
<dbReference type="InterPro" id="IPR055438">
    <property type="entry name" value="AstE_AspA_cat"/>
</dbReference>
<evidence type="ECO:0000256" key="1">
    <source>
        <dbReference type="ARBA" id="ARBA00001947"/>
    </source>
</evidence>
<dbReference type="Proteomes" id="UP001196565">
    <property type="component" value="Unassembled WGS sequence"/>
</dbReference>
<evidence type="ECO:0000259" key="5">
    <source>
        <dbReference type="Pfam" id="PF24827"/>
    </source>
</evidence>
<evidence type="ECO:0000256" key="4">
    <source>
        <dbReference type="ARBA" id="ARBA00022833"/>
    </source>
</evidence>
<evidence type="ECO:0000256" key="2">
    <source>
        <dbReference type="ARBA" id="ARBA00022723"/>
    </source>
</evidence>
<comment type="cofactor">
    <cofactor evidence="1">
        <name>Zn(2+)</name>
        <dbReference type="ChEBI" id="CHEBI:29105"/>
    </cofactor>
</comment>
<organism evidence="6 7">
    <name type="scientific">Roseomonas alba</name>
    <dbReference type="NCBI Taxonomy" id="2846776"/>
    <lineage>
        <taxon>Bacteria</taxon>
        <taxon>Pseudomonadati</taxon>
        <taxon>Pseudomonadota</taxon>
        <taxon>Alphaproteobacteria</taxon>
        <taxon>Acetobacterales</taxon>
        <taxon>Roseomonadaceae</taxon>
        <taxon>Roseomonas</taxon>
    </lineage>
</organism>
<evidence type="ECO:0000256" key="3">
    <source>
        <dbReference type="ARBA" id="ARBA00022801"/>
    </source>
</evidence>
<dbReference type="EMBL" id="JAHYBZ010000001">
    <property type="protein sequence ID" value="MBW6396633.1"/>
    <property type="molecule type" value="Genomic_DNA"/>
</dbReference>
<comment type="caution">
    <text evidence="6">The sequence shown here is derived from an EMBL/GenBank/DDBJ whole genome shotgun (WGS) entry which is preliminary data.</text>
</comment>
<dbReference type="PANTHER" id="PTHR15162:SF7">
    <property type="entry name" value="SUCCINYLGLUTAMATE DESUCCINYLASE"/>
    <property type="match status" value="1"/>
</dbReference>
<dbReference type="Pfam" id="PF24827">
    <property type="entry name" value="AstE_AspA_cat"/>
    <property type="match status" value="1"/>
</dbReference>
<dbReference type="PANTHER" id="PTHR15162">
    <property type="entry name" value="ASPARTOACYLASE"/>
    <property type="match status" value="1"/>
</dbReference>
<dbReference type="RefSeq" id="WP_219761058.1">
    <property type="nucleotide sequence ID" value="NZ_JAHYBZ010000001.1"/>
</dbReference>
<feature type="domain" description="Succinylglutamate desuccinylase/Aspartoacylase catalytic" evidence="5">
    <location>
        <begin position="47"/>
        <end position="234"/>
    </location>
</feature>
<keyword evidence="3" id="KW-0378">Hydrolase</keyword>
<dbReference type="InterPro" id="IPR050178">
    <property type="entry name" value="AspA/AstE_fam"/>
</dbReference>
<reference evidence="6 7" key="1">
    <citation type="submission" date="2021-07" db="EMBL/GenBank/DDBJ databases">
        <authorList>
            <person name="So Y."/>
        </authorList>
    </citation>
    <scope>NUCLEOTIDE SEQUENCE [LARGE SCALE GENOMIC DNA]</scope>
    <source>
        <strain evidence="6 7">HJA6</strain>
    </source>
</reference>
<name>A0ABS7A2X3_9PROT</name>
<dbReference type="SUPFAM" id="SSF53187">
    <property type="entry name" value="Zn-dependent exopeptidases"/>
    <property type="match status" value="1"/>
</dbReference>
<accession>A0ABS7A2X3</accession>
<evidence type="ECO:0000313" key="7">
    <source>
        <dbReference type="Proteomes" id="UP001196565"/>
    </source>
</evidence>
<sequence length="326" mass="35647">MSGGSGVWPWSITPPIVPVNIPVPDLAPWLAGNSGIPGIWTFAAAQPGPHLAISAIVHGNEIAGATVLDRWLRAGIRPARGTLSLVFVNLDAFAQFDPANPTASRFLDEDMNRLWDVDTLEGKRRSSELRRARELLPFLETVDLLGDLHSMLWDSDPLILAGETEKAARLGMAVGVPPLVVSDAGHVGGRRMIDHELFSDRATARAAVLIEAGLHWEPSTVARMELAAARLLRHAGMAMPGQELVEDGDLPRPRRARVTRTVTVRSRSFAFLRDFRGGEVIPLRNTLIAMDGEEEIRTPHDNCLLIMPTPIVHRGHTAVRLAQFID</sequence>
<gene>
    <name evidence="6" type="ORF">KPL78_02185</name>
</gene>
<protein>
    <submittedName>
        <fullName evidence="6">Succinylglutamate desuccinylase/aspartoacylase family protein</fullName>
    </submittedName>
</protein>